<feature type="region of interest" description="Disordered" evidence="1">
    <location>
        <begin position="37"/>
        <end position="63"/>
    </location>
</feature>
<protein>
    <submittedName>
        <fullName evidence="2">Uncharacterized protein</fullName>
    </submittedName>
</protein>
<evidence type="ECO:0000313" key="2">
    <source>
        <dbReference type="EMBL" id="KAF0736032.1"/>
    </source>
</evidence>
<evidence type="ECO:0000313" key="3">
    <source>
        <dbReference type="Proteomes" id="UP000481153"/>
    </source>
</evidence>
<dbReference type="EMBL" id="VJMJ01000090">
    <property type="protein sequence ID" value="KAF0736032.1"/>
    <property type="molecule type" value="Genomic_DNA"/>
</dbReference>
<accession>A0A6G0X7L4</accession>
<name>A0A6G0X7L4_9STRA</name>
<dbReference type="VEuPathDB" id="FungiDB:AeMF1_020112"/>
<evidence type="ECO:0000256" key="1">
    <source>
        <dbReference type="SAM" id="MobiDB-lite"/>
    </source>
</evidence>
<dbReference type="Proteomes" id="UP000481153">
    <property type="component" value="Unassembled WGS sequence"/>
</dbReference>
<proteinExistence type="predicted"/>
<reference evidence="2 3" key="1">
    <citation type="submission" date="2019-07" db="EMBL/GenBank/DDBJ databases">
        <title>Genomics analysis of Aphanomyces spp. identifies a new class of oomycete effector associated with host adaptation.</title>
        <authorList>
            <person name="Gaulin E."/>
        </authorList>
    </citation>
    <scope>NUCLEOTIDE SEQUENCE [LARGE SCALE GENOMIC DNA]</scope>
    <source>
        <strain evidence="2 3">ATCC 201684</strain>
    </source>
</reference>
<keyword evidence="3" id="KW-1185">Reference proteome</keyword>
<dbReference type="AlphaFoldDB" id="A0A6G0X7L4"/>
<gene>
    <name evidence="2" type="ORF">Ae201684_007620</name>
</gene>
<organism evidence="2 3">
    <name type="scientific">Aphanomyces euteiches</name>
    <dbReference type="NCBI Taxonomy" id="100861"/>
    <lineage>
        <taxon>Eukaryota</taxon>
        <taxon>Sar</taxon>
        <taxon>Stramenopiles</taxon>
        <taxon>Oomycota</taxon>
        <taxon>Saprolegniomycetes</taxon>
        <taxon>Saprolegniales</taxon>
        <taxon>Verrucalvaceae</taxon>
        <taxon>Aphanomyces</taxon>
    </lineage>
</organism>
<comment type="caution">
    <text evidence="2">The sequence shown here is derived from an EMBL/GenBank/DDBJ whole genome shotgun (WGS) entry which is preliminary data.</text>
</comment>
<sequence>MICDALWDIEADLDFLLPSNGKSNNVVVVGAAEESYTEEAQQTKRKRKKTRAPGTRKPYESRQRQEIFDLQHQVWMLENQLTQTASNSMLQTNMSQWERIARQQQGQMRTAAIENQNLQRAVDLNRSFISKMKAHSTKNPSLEQPSLVSDWSVYKLGTQITCNYVYTLLQTVNLSAVTWNLSMPVLLMRRGMYGEVPSHGPITSTVTAHAIVQAPCRIVSQALWQVYNGNQVNFSSEGSQVVYERVGSNTVYERYSRTFCGIAAHPHGDLCLPR</sequence>